<evidence type="ECO:0008006" key="4">
    <source>
        <dbReference type="Google" id="ProtNLM"/>
    </source>
</evidence>
<protein>
    <recommendedName>
        <fullName evidence="4">Encoded protein</fullName>
    </recommendedName>
</protein>
<evidence type="ECO:0000313" key="3">
    <source>
        <dbReference type="Proteomes" id="UP000815325"/>
    </source>
</evidence>
<dbReference type="EMBL" id="MU069957">
    <property type="protein sequence ID" value="KAF5831324.1"/>
    <property type="molecule type" value="Genomic_DNA"/>
</dbReference>
<feature type="compositionally biased region" description="Basic and acidic residues" evidence="1">
    <location>
        <begin position="1"/>
        <end position="13"/>
    </location>
</feature>
<proteinExistence type="predicted"/>
<feature type="region of interest" description="Disordered" evidence="1">
    <location>
        <begin position="1"/>
        <end position="50"/>
    </location>
</feature>
<name>A0ABQ7G9N9_DUNSA</name>
<evidence type="ECO:0000256" key="1">
    <source>
        <dbReference type="SAM" id="MobiDB-lite"/>
    </source>
</evidence>
<dbReference type="Proteomes" id="UP000815325">
    <property type="component" value="Unassembled WGS sequence"/>
</dbReference>
<gene>
    <name evidence="2" type="ORF">DUNSADRAFT_13298</name>
</gene>
<sequence>MPQEKLAEHRGQLEHAVPAAPLSGMAAGKREYPEPSRPVPAERVSQQELEREEHFKQVRLRQVSTDDVLIPTSKATRGYQ</sequence>
<keyword evidence="3" id="KW-1185">Reference proteome</keyword>
<accession>A0ABQ7G9N9</accession>
<evidence type="ECO:0000313" key="2">
    <source>
        <dbReference type="EMBL" id="KAF5831324.1"/>
    </source>
</evidence>
<reference evidence="2" key="1">
    <citation type="submission" date="2017-08" db="EMBL/GenBank/DDBJ databases">
        <authorList>
            <person name="Polle J.E."/>
            <person name="Barry K."/>
            <person name="Cushman J."/>
            <person name="Schmutz J."/>
            <person name="Tran D."/>
            <person name="Hathwaick L.T."/>
            <person name="Yim W.C."/>
            <person name="Jenkins J."/>
            <person name="Mckie-Krisberg Z.M."/>
            <person name="Prochnik S."/>
            <person name="Lindquist E."/>
            <person name="Dockter R.B."/>
            <person name="Adam C."/>
            <person name="Molina H."/>
            <person name="Bunkerborg J."/>
            <person name="Jin E."/>
            <person name="Buchheim M."/>
            <person name="Magnuson J."/>
        </authorList>
    </citation>
    <scope>NUCLEOTIDE SEQUENCE</scope>
    <source>
        <strain evidence="2">CCAP 19/18</strain>
    </source>
</reference>
<comment type="caution">
    <text evidence="2">The sequence shown here is derived from an EMBL/GenBank/DDBJ whole genome shotgun (WGS) entry which is preliminary data.</text>
</comment>
<organism evidence="2 3">
    <name type="scientific">Dunaliella salina</name>
    <name type="common">Green alga</name>
    <name type="synonym">Protococcus salinus</name>
    <dbReference type="NCBI Taxonomy" id="3046"/>
    <lineage>
        <taxon>Eukaryota</taxon>
        <taxon>Viridiplantae</taxon>
        <taxon>Chlorophyta</taxon>
        <taxon>core chlorophytes</taxon>
        <taxon>Chlorophyceae</taxon>
        <taxon>CS clade</taxon>
        <taxon>Chlamydomonadales</taxon>
        <taxon>Dunaliellaceae</taxon>
        <taxon>Dunaliella</taxon>
    </lineage>
</organism>